<comment type="caution">
    <text evidence="2">The sequence shown here is derived from an EMBL/GenBank/DDBJ whole genome shotgun (WGS) entry which is preliminary data.</text>
</comment>
<dbReference type="OrthoDB" id="127596at2759"/>
<protein>
    <submittedName>
        <fullName evidence="2">Uncharacterized protein</fullName>
    </submittedName>
</protein>
<evidence type="ECO:0000313" key="3">
    <source>
        <dbReference type="Proteomes" id="UP000237271"/>
    </source>
</evidence>
<evidence type="ECO:0000313" key="2">
    <source>
        <dbReference type="EMBL" id="POM62919.1"/>
    </source>
</evidence>
<organism evidence="2 3">
    <name type="scientific">Phytophthora palmivora</name>
    <dbReference type="NCBI Taxonomy" id="4796"/>
    <lineage>
        <taxon>Eukaryota</taxon>
        <taxon>Sar</taxon>
        <taxon>Stramenopiles</taxon>
        <taxon>Oomycota</taxon>
        <taxon>Peronosporomycetes</taxon>
        <taxon>Peronosporales</taxon>
        <taxon>Peronosporaceae</taxon>
        <taxon>Phytophthora</taxon>
    </lineage>
</organism>
<feature type="region of interest" description="Disordered" evidence="1">
    <location>
        <begin position="1"/>
        <end position="21"/>
    </location>
</feature>
<feature type="compositionally biased region" description="Basic residues" evidence="1">
    <location>
        <begin position="1"/>
        <end position="11"/>
    </location>
</feature>
<dbReference type="AlphaFoldDB" id="A0A2P4XBK9"/>
<reference evidence="2 3" key="1">
    <citation type="journal article" date="2017" name="Genome Biol. Evol.">
        <title>Phytophthora megakarya and P. palmivora, closely related causal agents of cacao black pod rot, underwent increases in genome sizes and gene numbers by different mechanisms.</title>
        <authorList>
            <person name="Ali S.S."/>
            <person name="Shao J."/>
            <person name="Lary D.J."/>
            <person name="Kronmiller B."/>
            <person name="Shen D."/>
            <person name="Strem M.D."/>
            <person name="Amoako-Attah I."/>
            <person name="Akrofi A.Y."/>
            <person name="Begoude B.A."/>
            <person name="Ten Hoopen G.M."/>
            <person name="Coulibaly K."/>
            <person name="Kebe B.I."/>
            <person name="Melnick R.L."/>
            <person name="Guiltinan M.J."/>
            <person name="Tyler B.M."/>
            <person name="Meinhardt L.W."/>
            <person name="Bailey B.A."/>
        </authorList>
    </citation>
    <scope>NUCLEOTIDE SEQUENCE [LARGE SCALE GENOMIC DNA]</scope>
    <source>
        <strain evidence="3">sbr112.9</strain>
    </source>
</reference>
<proteinExistence type="predicted"/>
<dbReference type="Proteomes" id="UP000237271">
    <property type="component" value="Unassembled WGS sequence"/>
</dbReference>
<accession>A0A2P4XBK9</accession>
<name>A0A2P4XBK9_9STRA</name>
<keyword evidence="3" id="KW-1185">Reference proteome</keyword>
<evidence type="ECO:0000256" key="1">
    <source>
        <dbReference type="SAM" id="MobiDB-lite"/>
    </source>
</evidence>
<sequence>MKGPKQNRRKDGKLAKIPVPLFPGETMDDYEQEFGRWLHHRQTSVLSLRYKPLKERVYRHQFAQQRVMEKTRSDRPPPNTCLDFSHLKQKGDIDEAHKVSRTFIRGKIKHNSSTNTPHSNYE</sequence>
<gene>
    <name evidence="2" type="ORF">PHPALM_27867</name>
</gene>
<dbReference type="EMBL" id="NCKW01015482">
    <property type="protein sequence ID" value="POM62919.1"/>
    <property type="molecule type" value="Genomic_DNA"/>
</dbReference>